<dbReference type="EMBL" id="JAUSUK010000002">
    <property type="protein sequence ID" value="MDQ0327336.1"/>
    <property type="molecule type" value="Genomic_DNA"/>
</dbReference>
<accession>A0ABU0CBN6</accession>
<comment type="caution">
    <text evidence="1">The sequence shown here is derived from an EMBL/GenBank/DDBJ whole genome shotgun (WGS) entry which is preliminary data.</text>
</comment>
<sequence>MQKDHQRFGCLPAVAPSATDDTLADLRNPGTDGVKEADGIGVSLEIILNEPGIVHFQQMADRDGAEIAWSNGFIDRKRYMGCSRALPHAAPLMAAGR</sequence>
<evidence type="ECO:0000313" key="2">
    <source>
        <dbReference type="Proteomes" id="UP001230253"/>
    </source>
</evidence>
<name>A0ABU0CBN6_9BRAD</name>
<dbReference type="RefSeq" id="WP_307155387.1">
    <property type="nucleotide sequence ID" value="NZ_JAUSUK010000002.1"/>
</dbReference>
<protein>
    <submittedName>
        <fullName evidence="1">Flap endonuclease-1-like 5' DNA nuclease</fullName>
    </submittedName>
</protein>
<dbReference type="Proteomes" id="UP001230253">
    <property type="component" value="Unassembled WGS sequence"/>
</dbReference>
<evidence type="ECO:0000313" key="1">
    <source>
        <dbReference type="EMBL" id="MDQ0327336.1"/>
    </source>
</evidence>
<keyword evidence="2" id="KW-1185">Reference proteome</keyword>
<gene>
    <name evidence="1" type="ORF">J2R99_003205</name>
</gene>
<organism evidence="1 2">
    <name type="scientific">Rhodopseudomonas julia</name>
    <dbReference type="NCBI Taxonomy" id="200617"/>
    <lineage>
        <taxon>Bacteria</taxon>
        <taxon>Pseudomonadati</taxon>
        <taxon>Pseudomonadota</taxon>
        <taxon>Alphaproteobacteria</taxon>
        <taxon>Hyphomicrobiales</taxon>
        <taxon>Nitrobacteraceae</taxon>
        <taxon>Rhodopseudomonas</taxon>
    </lineage>
</organism>
<proteinExistence type="predicted"/>
<reference evidence="1 2" key="1">
    <citation type="submission" date="2023-07" db="EMBL/GenBank/DDBJ databases">
        <title>Genomic Encyclopedia of Type Strains, Phase IV (KMG-IV): sequencing the most valuable type-strain genomes for metagenomic binning, comparative biology and taxonomic classification.</title>
        <authorList>
            <person name="Goeker M."/>
        </authorList>
    </citation>
    <scope>NUCLEOTIDE SEQUENCE [LARGE SCALE GENOMIC DNA]</scope>
    <source>
        <strain evidence="1 2">DSM 11549</strain>
    </source>
</reference>